<keyword evidence="2" id="KW-1185">Reference proteome</keyword>
<organism evidence="1 2">
    <name type="scientific">Mucilaginibacter angelicae</name>
    <dbReference type="NCBI Taxonomy" id="869718"/>
    <lineage>
        <taxon>Bacteria</taxon>
        <taxon>Pseudomonadati</taxon>
        <taxon>Bacteroidota</taxon>
        <taxon>Sphingobacteriia</taxon>
        <taxon>Sphingobacteriales</taxon>
        <taxon>Sphingobacteriaceae</taxon>
        <taxon>Mucilaginibacter</taxon>
    </lineage>
</organism>
<comment type="caution">
    <text evidence="1">The sequence shown here is derived from an EMBL/GenBank/DDBJ whole genome shotgun (WGS) entry which is preliminary data.</text>
</comment>
<evidence type="ECO:0008006" key="3">
    <source>
        <dbReference type="Google" id="ProtNLM"/>
    </source>
</evidence>
<evidence type="ECO:0000313" key="1">
    <source>
        <dbReference type="EMBL" id="MFC0519005.1"/>
    </source>
</evidence>
<reference evidence="1 2" key="1">
    <citation type="submission" date="2024-09" db="EMBL/GenBank/DDBJ databases">
        <authorList>
            <person name="Sun Q."/>
            <person name="Mori K."/>
        </authorList>
    </citation>
    <scope>NUCLEOTIDE SEQUENCE [LARGE SCALE GENOMIC DNA]</scope>
    <source>
        <strain evidence="1 2">NCAIM B.02415</strain>
    </source>
</reference>
<dbReference type="EMBL" id="JBHLTS010000080">
    <property type="protein sequence ID" value="MFC0519005.1"/>
    <property type="molecule type" value="Genomic_DNA"/>
</dbReference>
<protein>
    <recommendedName>
        <fullName evidence="3">PARP catalytic domain-containing protein</fullName>
    </recommendedName>
</protein>
<accession>A0ABV6LHT9</accession>
<gene>
    <name evidence="1" type="ORF">ACFFGT_32630</name>
</gene>
<proteinExistence type="predicted"/>
<dbReference type="RefSeq" id="WP_377026706.1">
    <property type="nucleotide sequence ID" value="NZ_JBHLTS010000080.1"/>
</dbReference>
<evidence type="ECO:0000313" key="2">
    <source>
        <dbReference type="Proteomes" id="UP001589828"/>
    </source>
</evidence>
<dbReference type="Proteomes" id="UP001589828">
    <property type="component" value="Unassembled WGS sequence"/>
</dbReference>
<name>A0ABV6LHT9_9SPHI</name>
<sequence>MEIYHGTNSTHATEILGPPHSIDVTKGRGELGQGFYLGTEPLMAAMLAKGRYDKAASVLKISVDEPKLMLLSSKILKTSGLVRQHWNMLIQQNTTASHKFGVDVVVAPFATFSFAHQYKFESKKAEDLLNNSLMAQIL</sequence>